<dbReference type="FunFam" id="3.40.50.620:FF:000021">
    <property type="entry name" value="Riboflavin biosynthesis protein"/>
    <property type="match status" value="1"/>
</dbReference>
<dbReference type="InterPro" id="IPR015864">
    <property type="entry name" value="FAD_synthase"/>
</dbReference>
<keyword evidence="8" id="KW-0288">FMN</keyword>
<dbReference type="PANTHER" id="PTHR22749">
    <property type="entry name" value="RIBOFLAVIN KINASE/FMN ADENYLYLTRANSFERASE"/>
    <property type="match status" value="1"/>
</dbReference>
<dbReference type="GO" id="GO:0005524">
    <property type="term" value="F:ATP binding"/>
    <property type="evidence" value="ECO:0007669"/>
    <property type="project" value="UniProtKB-KW"/>
</dbReference>
<evidence type="ECO:0000256" key="8">
    <source>
        <dbReference type="ARBA" id="ARBA00022643"/>
    </source>
</evidence>
<dbReference type="InterPro" id="IPR014729">
    <property type="entry name" value="Rossmann-like_a/b/a_fold"/>
</dbReference>
<dbReference type="Gene3D" id="3.40.50.620">
    <property type="entry name" value="HUPs"/>
    <property type="match status" value="1"/>
</dbReference>
<protein>
    <recommendedName>
        <fullName evidence="6">Bifunctional riboflavin kinase/FMN adenylyltransferase</fullName>
        <ecNumber evidence="4">2.7.1.26</ecNumber>
        <ecNumber evidence="5">2.7.7.2</ecNumber>
    </recommendedName>
</protein>
<evidence type="ECO:0000256" key="3">
    <source>
        <dbReference type="ARBA" id="ARBA00010214"/>
    </source>
</evidence>
<dbReference type="AlphaFoldDB" id="A0A3B0SRA4"/>
<evidence type="ECO:0000256" key="10">
    <source>
        <dbReference type="ARBA" id="ARBA00022695"/>
    </source>
</evidence>
<dbReference type="PANTHER" id="PTHR22749:SF6">
    <property type="entry name" value="RIBOFLAVIN KINASE"/>
    <property type="match status" value="1"/>
</dbReference>
<dbReference type="GO" id="GO:0008531">
    <property type="term" value="F:riboflavin kinase activity"/>
    <property type="evidence" value="ECO:0007669"/>
    <property type="project" value="UniProtKB-EC"/>
</dbReference>
<dbReference type="InterPro" id="IPR023468">
    <property type="entry name" value="Riboflavin_kinase"/>
</dbReference>
<evidence type="ECO:0000256" key="14">
    <source>
        <dbReference type="ARBA" id="ARBA00022840"/>
    </source>
</evidence>
<comment type="pathway">
    <text evidence="1">Cofactor biosynthesis; FAD biosynthesis; FAD from FMN: step 1/1.</text>
</comment>
<feature type="domain" description="Riboflavin kinase" evidence="16">
    <location>
        <begin position="178"/>
        <end position="301"/>
    </location>
</feature>
<evidence type="ECO:0000259" key="16">
    <source>
        <dbReference type="SMART" id="SM00904"/>
    </source>
</evidence>
<evidence type="ECO:0000256" key="15">
    <source>
        <dbReference type="ARBA" id="ARBA00023268"/>
    </source>
</evidence>
<dbReference type="GO" id="GO:0006747">
    <property type="term" value="P:FAD biosynthetic process"/>
    <property type="evidence" value="ECO:0007669"/>
    <property type="project" value="UniProtKB-UniPathway"/>
</dbReference>
<dbReference type="NCBIfam" id="TIGR00083">
    <property type="entry name" value="ribF"/>
    <property type="match status" value="1"/>
</dbReference>
<dbReference type="InterPro" id="IPR002606">
    <property type="entry name" value="Riboflavin_kinase_bac"/>
</dbReference>
<evidence type="ECO:0000256" key="2">
    <source>
        <dbReference type="ARBA" id="ARBA00005201"/>
    </source>
</evidence>
<dbReference type="NCBIfam" id="NF004162">
    <property type="entry name" value="PRK05627.1-5"/>
    <property type="match status" value="1"/>
</dbReference>
<keyword evidence="14" id="KW-0067">ATP-binding</keyword>
<comment type="similarity">
    <text evidence="3">Belongs to the RibF family.</text>
</comment>
<accession>A0A3B0SRA4</accession>
<dbReference type="EC" id="2.7.7.2" evidence="5"/>
<evidence type="ECO:0000313" key="17">
    <source>
        <dbReference type="EMBL" id="VAW08891.1"/>
    </source>
</evidence>
<keyword evidence="13" id="KW-0274">FAD</keyword>
<keyword evidence="9 17" id="KW-0808">Transferase</keyword>
<proteinExistence type="inferred from homology"/>
<dbReference type="EMBL" id="UOEK01000506">
    <property type="protein sequence ID" value="VAW08891.1"/>
    <property type="molecule type" value="Genomic_DNA"/>
</dbReference>
<evidence type="ECO:0000256" key="1">
    <source>
        <dbReference type="ARBA" id="ARBA00004726"/>
    </source>
</evidence>
<evidence type="ECO:0000256" key="12">
    <source>
        <dbReference type="ARBA" id="ARBA00022777"/>
    </source>
</evidence>
<dbReference type="SUPFAM" id="SSF52374">
    <property type="entry name" value="Nucleotidylyl transferase"/>
    <property type="match status" value="1"/>
</dbReference>
<dbReference type="UniPathway" id="UPA00277">
    <property type="reaction ID" value="UER00407"/>
</dbReference>
<organism evidence="17">
    <name type="scientific">hydrothermal vent metagenome</name>
    <dbReference type="NCBI Taxonomy" id="652676"/>
    <lineage>
        <taxon>unclassified sequences</taxon>
        <taxon>metagenomes</taxon>
        <taxon>ecological metagenomes</taxon>
    </lineage>
</organism>
<dbReference type="GO" id="GO:0009398">
    <property type="term" value="P:FMN biosynthetic process"/>
    <property type="evidence" value="ECO:0007669"/>
    <property type="project" value="UniProtKB-UniPathway"/>
</dbReference>
<dbReference type="EC" id="2.7.1.26" evidence="4"/>
<dbReference type="Pfam" id="PF01687">
    <property type="entry name" value="Flavokinase"/>
    <property type="match status" value="1"/>
</dbReference>
<keyword evidence="15" id="KW-0511">Multifunctional enzyme</keyword>
<evidence type="ECO:0000256" key="11">
    <source>
        <dbReference type="ARBA" id="ARBA00022741"/>
    </source>
</evidence>
<gene>
    <name evidence="17" type="ORF">MNBD_ACTINO02-1974</name>
</gene>
<evidence type="ECO:0000256" key="13">
    <source>
        <dbReference type="ARBA" id="ARBA00022827"/>
    </source>
</evidence>
<evidence type="ECO:0000256" key="4">
    <source>
        <dbReference type="ARBA" id="ARBA00012105"/>
    </source>
</evidence>
<dbReference type="FunFam" id="2.40.30.30:FF:000003">
    <property type="entry name" value="Riboflavin biosynthesis protein"/>
    <property type="match status" value="1"/>
</dbReference>
<evidence type="ECO:0000256" key="9">
    <source>
        <dbReference type="ARBA" id="ARBA00022679"/>
    </source>
</evidence>
<dbReference type="InterPro" id="IPR015865">
    <property type="entry name" value="Riboflavin_kinase_bac/euk"/>
</dbReference>
<dbReference type="CDD" id="cd02064">
    <property type="entry name" value="FAD_synthetase_N"/>
    <property type="match status" value="1"/>
</dbReference>
<dbReference type="InterPro" id="IPR023465">
    <property type="entry name" value="Riboflavin_kinase_dom_sf"/>
</dbReference>
<keyword evidence="12 17" id="KW-0418">Kinase</keyword>
<dbReference type="GO" id="GO:0009231">
    <property type="term" value="P:riboflavin biosynthetic process"/>
    <property type="evidence" value="ECO:0007669"/>
    <property type="project" value="InterPro"/>
</dbReference>
<keyword evidence="10 17" id="KW-0548">Nucleotidyltransferase</keyword>
<name>A0A3B0SRA4_9ZZZZ</name>
<dbReference type="GO" id="GO:0003919">
    <property type="term" value="F:FMN adenylyltransferase activity"/>
    <property type="evidence" value="ECO:0007669"/>
    <property type="project" value="UniProtKB-EC"/>
</dbReference>
<reference evidence="17" key="1">
    <citation type="submission" date="2018-06" db="EMBL/GenBank/DDBJ databases">
        <authorList>
            <person name="Zhirakovskaya E."/>
        </authorList>
    </citation>
    <scope>NUCLEOTIDE SEQUENCE</scope>
</reference>
<keyword evidence="11" id="KW-0547">Nucleotide-binding</keyword>
<dbReference type="NCBIfam" id="NF004160">
    <property type="entry name" value="PRK05627.1-3"/>
    <property type="match status" value="1"/>
</dbReference>
<dbReference type="Pfam" id="PF06574">
    <property type="entry name" value="FAD_syn"/>
    <property type="match status" value="1"/>
</dbReference>
<comment type="pathway">
    <text evidence="2">Cofactor biosynthesis; FMN biosynthesis; FMN from riboflavin (ATP route): step 1/1.</text>
</comment>
<dbReference type="PIRSF" id="PIRSF004491">
    <property type="entry name" value="FAD_Synth"/>
    <property type="match status" value="1"/>
</dbReference>
<dbReference type="Gene3D" id="2.40.30.30">
    <property type="entry name" value="Riboflavin kinase-like"/>
    <property type="match status" value="1"/>
</dbReference>
<dbReference type="SUPFAM" id="SSF82114">
    <property type="entry name" value="Riboflavin kinase-like"/>
    <property type="match status" value="1"/>
</dbReference>
<evidence type="ECO:0000256" key="5">
    <source>
        <dbReference type="ARBA" id="ARBA00012393"/>
    </source>
</evidence>
<evidence type="ECO:0000256" key="6">
    <source>
        <dbReference type="ARBA" id="ARBA00018483"/>
    </source>
</evidence>
<dbReference type="UniPathway" id="UPA00276">
    <property type="reaction ID" value="UER00406"/>
</dbReference>
<dbReference type="SMART" id="SM00904">
    <property type="entry name" value="Flavokinase"/>
    <property type="match status" value="1"/>
</dbReference>
<sequence length="301" mass="33091">MRLHGPWQSWALDERTALTIGVYDGVHRGHQAILERTGAFDTPTAVLTFAVHPVSVVSPGHAPPALMTLDDRVRFLELHGADIVAPMPFDKVTAAMEPDSFVERIVVDKFRPVAVVIGADFRFGARASGSAQTLRSLGDRYGFEVVVVDDIVDNGVPIRSTRIRELLEAGDVADAARLLGRDHMVSGRVVSGDGRGRSLGFPTANLDEIRTMVPGRGVYAVTASVDGEHFHGVANVGVRPTFDASEETVEVHLFDTNLDLYDRTMRVWFRRHLRSEMKFAGVDELVAQISVDCEHARRVLE</sequence>
<keyword evidence="7" id="KW-0285">Flavoprotein</keyword>
<evidence type="ECO:0000256" key="7">
    <source>
        <dbReference type="ARBA" id="ARBA00022630"/>
    </source>
</evidence>